<dbReference type="STRING" id="195.ATE51_01614"/>
<gene>
    <name evidence="13" type="ORF">B9Q54_03495</name>
    <name evidence="9" type="ORF">BU953_02585</name>
    <name evidence="10" type="ORF">BZ274_00670</name>
    <name evidence="12" type="ORF">C6T04_00695</name>
    <name evidence="11" type="ORF">CJD00_08520</name>
    <name evidence="14" type="ORF">DSX26_00810</name>
    <name evidence="15" type="ORF">DYF97_08550</name>
    <name evidence="16" type="ORF">DYU70_01215</name>
</gene>
<dbReference type="EMBL" id="AACBVJ010000001">
    <property type="protein sequence ID" value="EAJ9196716.1"/>
    <property type="molecule type" value="Genomic_DNA"/>
</dbReference>
<evidence type="ECO:0000313" key="15">
    <source>
        <dbReference type="EMBL" id="EAL8417401.1"/>
    </source>
</evidence>
<dbReference type="Pfam" id="PF00924">
    <property type="entry name" value="MS_channel_2nd"/>
    <property type="match status" value="1"/>
</dbReference>
<evidence type="ECO:0000313" key="11">
    <source>
        <dbReference type="EMBL" id="EAK1510290.1"/>
    </source>
</evidence>
<evidence type="ECO:0000313" key="24">
    <source>
        <dbReference type="Proteomes" id="UP000557830"/>
    </source>
</evidence>
<dbReference type="EMBL" id="AACGUZ010000004">
    <property type="protein sequence ID" value="EAK5103336.1"/>
    <property type="molecule type" value="Genomic_DNA"/>
</dbReference>
<reference evidence="17 23" key="3">
    <citation type="submission" date="2018-08" db="EMBL/GenBank/DDBJ databases">
        <authorList>
            <consortium name="NARMS: The National Antimicrobial Resistance Monitoring System"/>
        </authorList>
    </citation>
    <scope>NUCLEOTIDE SEQUENCE [LARGE SCALE GENOMIC DNA]</scope>
    <source>
        <strain evidence="16 23">CVM N17C171</strain>
        <strain evidence="14 18">CVM N17C548</strain>
        <strain evidence="12 20">FSIS11807978</strain>
        <strain evidence="15 17">FSIS11812579</strain>
        <strain evidence="9 24">FSIS1609200</strain>
        <strain evidence="13 22">FSIS1711007</strain>
    </source>
</reference>
<dbReference type="Proteomes" id="UP000411403">
    <property type="component" value="Unassembled WGS sequence"/>
</dbReference>
<reference evidence="11 19" key="1">
    <citation type="submission" date="2018-05" db="EMBL/GenBank/DDBJ databases">
        <authorList>
            <consortium name="GenomeTrakr network: Whole genome sequencing for foodborne pathogen traceback"/>
        </authorList>
    </citation>
    <scope>NUCLEOTIDE SEQUENCE [LARGE SCALE GENOMIC DNA]</scope>
    <source>
        <strain evidence="11 19">NC_C6016</strain>
    </source>
</reference>
<feature type="coiled-coil region" evidence="6">
    <location>
        <begin position="146"/>
        <end position="183"/>
    </location>
</feature>
<sequence>MRKILLLLCFSLFAFGDINRTIINNINEKISNLDTVIGASIWDVRYENFIKYQDINDELIILNLELKKIEDVHLQDELKRKIATLEEQLNVLKEYKELNFAHSLSAPEDIETLSKLTNPFAIIGAFSHIKKLRGEKEEYAFKFNDFKNLVEKIREKNLELKELVNLESNIENIEALKASDKKLEEFDQALKFASVSYSVYEKKIDDEIARVSAEIKAQGLRAINIVIAIVIVVAIAFMLKLVAKKYIKDNERYYTATKIINFINLNIIFLILLFAYIENITYLVTILGFASAGLAIAMKDMFMSMLGWCVIVFGGSFRVGDRVKVFQNDTTYVGDIIDISFLRITLYEDITLETYSKNRRAGRIVFIPNNYVFTNLISNYTHHGMKTILDGIDISVTFDSNIEKAQAIVEEVVNRLAKGYTELAKKTMKRLQNEYSIRNPKVEPRFFVFFEHWGMRISAWYMTNSYAALILRSAISKEIIKEFNKHEDIKIAYPSQNLYLGNLNQAPFETHYNSMHFHTKDNN</sequence>
<evidence type="ECO:0000256" key="7">
    <source>
        <dbReference type="SAM" id="Phobius"/>
    </source>
</evidence>
<dbReference type="Gene3D" id="2.30.30.60">
    <property type="match status" value="1"/>
</dbReference>
<feature type="transmembrane region" description="Helical" evidence="7">
    <location>
        <begin position="222"/>
        <end position="243"/>
    </location>
</feature>
<dbReference type="KEGG" id="ccoo:ATE51_01614"/>
<dbReference type="SUPFAM" id="SSF50182">
    <property type="entry name" value="Sm-like ribonucleoproteins"/>
    <property type="match status" value="1"/>
</dbReference>
<dbReference type="Proteomes" id="UP000352088">
    <property type="component" value="Unassembled WGS sequence"/>
</dbReference>
<dbReference type="Proteomes" id="UP000557830">
    <property type="component" value="Unassembled WGS sequence"/>
</dbReference>
<dbReference type="InterPro" id="IPR010920">
    <property type="entry name" value="LSM_dom_sf"/>
</dbReference>
<keyword evidence="2" id="KW-1003">Cell membrane</keyword>
<evidence type="ECO:0000313" key="20">
    <source>
        <dbReference type="Proteomes" id="UP000365807"/>
    </source>
</evidence>
<organism evidence="11 19">
    <name type="scientific">Campylobacter coli</name>
    <dbReference type="NCBI Taxonomy" id="195"/>
    <lineage>
        <taxon>Bacteria</taxon>
        <taxon>Pseudomonadati</taxon>
        <taxon>Campylobacterota</taxon>
        <taxon>Epsilonproteobacteria</taxon>
        <taxon>Campylobacterales</taxon>
        <taxon>Campylobacteraceae</taxon>
        <taxon>Campylobacter</taxon>
    </lineage>
</organism>
<dbReference type="GO" id="GO:0005886">
    <property type="term" value="C:plasma membrane"/>
    <property type="evidence" value="ECO:0007669"/>
    <property type="project" value="UniProtKB-SubCell"/>
</dbReference>
<dbReference type="EMBL" id="AABUYW010000003">
    <property type="protein sequence ID" value="EAJ1076516.1"/>
    <property type="molecule type" value="Genomic_DNA"/>
</dbReference>
<evidence type="ECO:0000313" key="13">
    <source>
        <dbReference type="EMBL" id="EAK5103336.1"/>
    </source>
</evidence>
<evidence type="ECO:0000313" key="16">
    <source>
        <dbReference type="EMBL" id="EAL9203796.1"/>
    </source>
</evidence>
<feature type="domain" description="Mechanosensitive ion channel MscS" evidence="8">
    <location>
        <begin position="300"/>
        <end position="382"/>
    </location>
</feature>
<dbReference type="EMBL" id="AACRQU010000025">
    <property type="protein sequence ID" value="EAL8417401.1"/>
    <property type="molecule type" value="Genomic_DNA"/>
</dbReference>
<dbReference type="Proteomes" id="UP000333665">
    <property type="component" value="Unassembled WGS sequence"/>
</dbReference>
<evidence type="ECO:0000259" key="8">
    <source>
        <dbReference type="Pfam" id="PF00924"/>
    </source>
</evidence>
<evidence type="ECO:0000313" key="18">
    <source>
        <dbReference type="Proteomes" id="UP000352088"/>
    </source>
</evidence>
<keyword evidence="5 7" id="KW-0472">Membrane</keyword>
<dbReference type="EMBL" id="AACSIE010000001">
    <property type="protein sequence ID" value="EAL9203796.1"/>
    <property type="molecule type" value="Genomic_DNA"/>
</dbReference>
<evidence type="ECO:0000313" key="21">
    <source>
        <dbReference type="Proteomes" id="UP000382436"/>
    </source>
</evidence>
<dbReference type="Proteomes" id="UP000365807">
    <property type="component" value="Unassembled WGS sequence"/>
</dbReference>
<accession>A0A0Q2LMK9</accession>
<dbReference type="RefSeq" id="WP_002779003.1">
    <property type="nucleotide sequence ID" value="NZ_AANOQZ020000001.1"/>
</dbReference>
<evidence type="ECO:0000256" key="1">
    <source>
        <dbReference type="ARBA" id="ARBA00004651"/>
    </source>
</evidence>
<evidence type="ECO:0000256" key="2">
    <source>
        <dbReference type="ARBA" id="ARBA00022475"/>
    </source>
</evidence>
<dbReference type="AlphaFoldDB" id="A0A0Q2LMK9"/>
<dbReference type="InterPro" id="IPR023408">
    <property type="entry name" value="MscS_beta-dom_sf"/>
</dbReference>
<evidence type="ECO:0000313" key="19">
    <source>
        <dbReference type="Proteomes" id="UP000361993"/>
    </source>
</evidence>
<evidence type="ECO:0000313" key="23">
    <source>
        <dbReference type="Proteomes" id="UP000411403"/>
    </source>
</evidence>
<dbReference type="Proteomes" id="UP000382436">
    <property type="component" value="Unassembled WGS sequence"/>
</dbReference>
<feature type="coiled-coil region" evidence="6">
    <location>
        <begin position="52"/>
        <end position="98"/>
    </location>
</feature>
<evidence type="ECO:0000256" key="6">
    <source>
        <dbReference type="SAM" id="Coils"/>
    </source>
</evidence>
<evidence type="ECO:0000256" key="3">
    <source>
        <dbReference type="ARBA" id="ARBA00022692"/>
    </source>
</evidence>
<evidence type="ECO:0000313" key="9">
    <source>
        <dbReference type="EMBL" id="EAJ1076516.1"/>
    </source>
</evidence>
<evidence type="ECO:0000313" key="14">
    <source>
        <dbReference type="EMBL" id="EAL6850007.1"/>
    </source>
</evidence>
<name>A0A0Q2LMK9_CAMCO</name>
<evidence type="ECO:0000256" key="4">
    <source>
        <dbReference type="ARBA" id="ARBA00022989"/>
    </source>
</evidence>
<dbReference type="SUPFAM" id="SSF82689">
    <property type="entry name" value="Mechanosensitive channel protein MscS (YggB), C-terminal domain"/>
    <property type="match status" value="1"/>
</dbReference>
<dbReference type="Proteomes" id="UP000409545">
    <property type="component" value="Unassembled WGS sequence"/>
</dbReference>
<keyword evidence="3 7" id="KW-0812">Transmembrane</keyword>
<dbReference type="EMBL" id="AACDUL010000019">
    <property type="protein sequence ID" value="EAK1510290.1"/>
    <property type="molecule type" value="Genomic_DNA"/>
</dbReference>
<dbReference type="GO" id="GO:0008381">
    <property type="term" value="F:mechanosensitive monoatomic ion channel activity"/>
    <property type="evidence" value="ECO:0007669"/>
    <property type="project" value="UniProtKB-ARBA"/>
</dbReference>
<evidence type="ECO:0000256" key="5">
    <source>
        <dbReference type="ARBA" id="ARBA00023136"/>
    </source>
</evidence>
<keyword evidence="4 7" id="KW-1133">Transmembrane helix</keyword>
<keyword evidence="6" id="KW-0175">Coiled coil</keyword>
<dbReference type="eggNOG" id="COG1196">
    <property type="taxonomic scope" value="Bacteria"/>
</dbReference>
<reference evidence="10 21" key="2">
    <citation type="submission" date="2018-05" db="EMBL/GenBank/DDBJ databases">
        <authorList>
            <consortium name="PulseNet: The National Subtyping Network for Foodborne Disease Surveillance"/>
            <person name="Tarr C.L."/>
            <person name="Trees E."/>
            <person name="Katz L.S."/>
            <person name="Carleton-Romer H.A."/>
            <person name="Stroika S."/>
            <person name="Kucerova Z."/>
            <person name="Roache K.F."/>
            <person name="Sabol A.L."/>
            <person name="Besser J."/>
            <person name="Gerner-Smidt P."/>
        </authorList>
    </citation>
    <scope>NUCLEOTIDE SEQUENCE [LARGE SCALE GENOMIC DNA]</scope>
    <source>
        <strain evidence="10 21">PNUSAC001435</strain>
    </source>
</reference>
<dbReference type="InterPro" id="IPR011066">
    <property type="entry name" value="MscS_channel_C_sf"/>
</dbReference>
<dbReference type="OrthoDB" id="5337452at2"/>
<dbReference type="Proteomes" id="UP000361993">
    <property type="component" value="Unassembled WGS sequence"/>
</dbReference>
<dbReference type="InterPro" id="IPR006685">
    <property type="entry name" value="MscS_channel_2nd"/>
</dbReference>
<dbReference type="KEGG" id="ccof:VC76_04870"/>
<proteinExistence type="predicted"/>
<dbReference type="EMBL" id="AACQHW010000001">
    <property type="protein sequence ID" value="EAL6850007.1"/>
    <property type="molecule type" value="Genomic_DNA"/>
</dbReference>
<evidence type="ECO:0000313" key="10">
    <source>
        <dbReference type="EMBL" id="EAJ9196716.1"/>
    </source>
</evidence>
<comment type="caution">
    <text evidence="11">The sequence shown here is derived from an EMBL/GenBank/DDBJ whole genome shotgun (WGS) entry which is preliminary data.</text>
</comment>
<evidence type="ECO:0000313" key="17">
    <source>
        <dbReference type="Proteomes" id="UP000333665"/>
    </source>
</evidence>
<dbReference type="GeneID" id="66544039"/>
<dbReference type="EMBL" id="AACGFG010000001">
    <property type="protein sequence ID" value="EAK4357453.1"/>
    <property type="molecule type" value="Genomic_DNA"/>
</dbReference>
<evidence type="ECO:0000313" key="22">
    <source>
        <dbReference type="Proteomes" id="UP000409545"/>
    </source>
</evidence>
<dbReference type="Gene3D" id="3.30.70.100">
    <property type="match status" value="1"/>
</dbReference>
<dbReference type="PANTHER" id="PTHR30566:SF5">
    <property type="entry name" value="MECHANOSENSITIVE ION CHANNEL PROTEIN 1, MITOCHONDRIAL-RELATED"/>
    <property type="match status" value="1"/>
</dbReference>
<comment type="subcellular location">
    <subcellularLocation>
        <location evidence="1">Cell membrane</location>
        <topology evidence="1">Multi-pass membrane protein</topology>
    </subcellularLocation>
</comment>
<protein>
    <submittedName>
        <fullName evidence="11 14">Mechanosensitive ion channel</fullName>
    </submittedName>
</protein>
<dbReference type="PANTHER" id="PTHR30566">
    <property type="entry name" value="YNAI-RELATED MECHANOSENSITIVE ION CHANNEL"/>
    <property type="match status" value="1"/>
</dbReference>
<evidence type="ECO:0000313" key="12">
    <source>
        <dbReference type="EMBL" id="EAK4357453.1"/>
    </source>
</evidence>
<dbReference type="eggNOG" id="COG0668">
    <property type="taxonomic scope" value="Bacteria"/>
</dbReference>